<evidence type="ECO:0000259" key="9">
    <source>
        <dbReference type="Pfam" id="PF04535"/>
    </source>
</evidence>
<feature type="transmembrane region" description="Helical" evidence="8">
    <location>
        <begin position="52"/>
        <end position="77"/>
    </location>
</feature>
<dbReference type="PANTHER" id="PTHR33573:SF40">
    <property type="entry name" value="CASP-LIKE PROTEIN 4D2"/>
    <property type="match status" value="1"/>
</dbReference>
<dbReference type="Proteomes" id="UP000504608">
    <property type="component" value="Unplaced"/>
</dbReference>
<dbReference type="InterPro" id="IPR006702">
    <property type="entry name" value="CASP_dom"/>
</dbReference>
<dbReference type="GeneID" id="111487423"/>
<organism evidence="10 11">
    <name type="scientific">Cucurbita maxima</name>
    <name type="common">Pumpkin</name>
    <name type="synonym">Winter squash</name>
    <dbReference type="NCBI Taxonomy" id="3661"/>
    <lineage>
        <taxon>Eukaryota</taxon>
        <taxon>Viridiplantae</taxon>
        <taxon>Streptophyta</taxon>
        <taxon>Embryophyta</taxon>
        <taxon>Tracheophyta</taxon>
        <taxon>Spermatophyta</taxon>
        <taxon>Magnoliopsida</taxon>
        <taxon>eudicotyledons</taxon>
        <taxon>Gunneridae</taxon>
        <taxon>Pentapetalae</taxon>
        <taxon>rosids</taxon>
        <taxon>fabids</taxon>
        <taxon>Cucurbitales</taxon>
        <taxon>Cucurbitaceae</taxon>
        <taxon>Cucurbiteae</taxon>
        <taxon>Cucurbita</taxon>
    </lineage>
</organism>
<feature type="domain" description="Casparian strip membrane protein" evidence="9">
    <location>
        <begin position="6"/>
        <end position="147"/>
    </location>
</feature>
<evidence type="ECO:0000256" key="4">
    <source>
        <dbReference type="ARBA" id="ARBA00022475"/>
    </source>
</evidence>
<feature type="transmembrane region" description="Helical" evidence="8">
    <location>
        <begin position="12"/>
        <end position="32"/>
    </location>
</feature>
<dbReference type="RefSeq" id="XP_022990589.1">
    <property type="nucleotide sequence ID" value="XM_023134821.1"/>
</dbReference>
<evidence type="ECO:0000313" key="11">
    <source>
        <dbReference type="RefSeq" id="XP_022990589.1"/>
    </source>
</evidence>
<reference evidence="11" key="1">
    <citation type="submission" date="2025-08" db="UniProtKB">
        <authorList>
            <consortium name="RefSeq"/>
        </authorList>
    </citation>
    <scope>IDENTIFICATION</scope>
    <source>
        <tissue evidence="11">Young leaves</tissue>
    </source>
</reference>
<proteinExistence type="inferred from homology"/>
<dbReference type="GO" id="GO:0005886">
    <property type="term" value="C:plasma membrane"/>
    <property type="evidence" value="ECO:0007669"/>
    <property type="project" value="UniProtKB-SubCell"/>
</dbReference>
<comment type="similarity">
    <text evidence="2 8">Belongs to the Casparian strip membrane proteins (CASP) family.</text>
</comment>
<keyword evidence="5 8" id="KW-0812">Transmembrane</keyword>
<feature type="transmembrane region" description="Helical" evidence="8">
    <location>
        <begin position="89"/>
        <end position="113"/>
    </location>
</feature>
<dbReference type="AlphaFoldDB" id="A0A6J1JSF8"/>
<evidence type="ECO:0000256" key="7">
    <source>
        <dbReference type="ARBA" id="ARBA00023136"/>
    </source>
</evidence>
<keyword evidence="6 8" id="KW-1133">Transmembrane helix</keyword>
<evidence type="ECO:0000256" key="5">
    <source>
        <dbReference type="ARBA" id="ARBA00022692"/>
    </source>
</evidence>
<keyword evidence="7 8" id="KW-0472">Membrane</keyword>
<comment type="subcellular location">
    <subcellularLocation>
        <location evidence="1 8">Cell membrane</location>
        <topology evidence="1 8">Multi-pass membrane protein</topology>
    </subcellularLocation>
</comment>
<comment type="subunit">
    <text evidence="3 8">Homodimer and heterodimers.</text>
</comment>
<evidence type="ECO:0000256" key="2">
    <source>
        <dbReference type="ARBA" id="ARBA00007651"/>
    </source>
</evidence>
<evidence type="ECO:0000256" key="6">
    <source>
        <dbReference type="ARBA" id="ARBA00022989"/>
    </source>
</evidence>
<keyword evidence="10" id="KW-1185">Reference proteome</keyword>
<protein>
    <recommendedName>
        <fullName evidence="8">CASP-like protein</fullName>
    </recommendedName>
</protein>
<name>A0A6J1JSF8_CUCMA</name>
<gene>
    <name evidence="11" type="primary">LOC111487423</name>
</gene>
<dbReference type="KEGG" id="cmax:111487423"/>
<evidence type="ECO:0000313" key="10">
    <source>
        <dbReference type="Proteomes" id="UP000504608"/>
    </source>
</evidence>
<evidence type="ECO:0000256" key="8">
    <source>
        <dbReference type="RuleBase" id="RU361233"/>
    </source>
</evidence>
<evidence type="ECO:0000256" key="3">
    <source>
        <dbReference type="ARBA" id="ARBA00011489"/>
    </source>
</evidence>
<feature type="transmembrane region" description="Helical" evidence="8">
    <location>
        <begin position="133"/>
        <end position="160"/>
    </location>
</feature>
<dbReference type="OrthoDB" id="685197at2759"/>
<dbReference type="PANTHER" id="PTHR33573">
    <property type="entry name" value="CASP-LIKE PROTEIN 4A4"/>
    <property type="match status" value="1"/>
</dbReference>
<keyword evidence="4 8" id="KW-1003">Cell membrane</keyword>
<evidence type="ECO:0000256" key="1">
    <source>
        <dbReference type="ARBA" id="ARBA00004651"/>
    </source>
</evidence>
<dbReference type="Pfam" id="PF04535">
    <property type="entry name" value="CASP_dom"/>
    <property type="match status" value="1"/>
</dbReference>
<sequence>MAASKGSRIATLILRILTLILIFISLIINASNSKTLNKGTENEAKLEFKNVYSYRYLIAAAVIGGVLSLIQIILSIYHMVTKSEGTPLFYLFSDYLLSYLLLSSSSAALGAGIDTRANLKELFGTLFDSFFDQGSGAAAVLLIAFICAAVVSILSALALIRKP</sequence>
<accession>A0A6J1JSF8</accession>